<sequence length="35" mass="3927">MKSRHYGTFNYAESNSGKDLKEAVSSSLQPLIDPR</sequence>
<dbReference type="AlphaFoldDB" id="A0A0E9URL1"/>
<proteinExistence type="predicted"/>
<protein>
    <submittedName>
        <fullName evidence="2">Uncharacterized protein</fullName>
    </submittedName>
</protein>
<feature type="region of interest" description="Disordered" evidence="1">
    <location>
        <begin position="1"/>
        <end position="35"/>
    </location>
</feature>
<name>A0A0E9URL1_ANGAN</name>
<evidence type="ECO:0000313" key="2">
    <source>
        <dbReference type="EMBL" id="JAH68376.1"/>
    </source>
</evidence>
<accession>A0A0E9URL1</accession>
<reference evidence="2" key="1">
    <citation type="submission" date="2014-11" db="EMBL/GenBank/DDBJ databases">
        <authorList>
            <person name="Amaro Gonzalez C."/>
        </authorList>
    </citation>
    <scope>NUCLEOTIDE SEQUENCE</scope>
</reference>
<dbReference type="EMBL" id="GBXM01040201">
    <property type="protein sequence ID" value="JAH68376.1"/>
    <property type="molecule type" value="Transcribed_RNA"/>
</dbReference>
<evidence type="ECO:0000256" key="1">
    <source>
        <dbReference type="SAM" id="MobiDB-lite"/>
    </source>
</evidence>
<reference evidence="2" key="2">
    <citation type="journal article" date="2015" name="Fish Shellfish Immunol.">
        <title>Early steps in the European eel (Anguilla anguilla)-Vibrio vulnificus interaction in the gills: Role of the RtxA13 toxin.</title>
        <authorList>
            <person name="Callol A."/>
            <person name="Pajuelo D."/>
            <person name="Ebbesson L."/>
            <person name="Teles M."/>
            <person name="MacKenzie S."/>
            <person name="Amaro C."/>
        </authorList>
    </citation>
    <scope>NUCLEOTIDE SEQUENCE</scope>
</reference>
<organism evidence="2">
    <name type="scientific">Anguilla anguilla</name>
    <name type="common">European freshwater eel</name>
    <name type="synonym">Muraena anguilla</name>
    <dbReference type="NCBI Taxonomy" id="7936"/>
    <lineage>
        <taxon>Eukaryota</taxon>
        <taxon>Metazoa</taxon>
        <taxon>Chordata</taxon>
        <taxon>Craniata</taxon>
        <taxon>Vertebrata</taxon>
        <taxon>Euteleostomi</taxon>
        <taxon>Actinopterygii</taxon>
        <taxon>Neopterygii</taxon>
        <taxon>Teleostei</taxon>
        <taxon>Anguilliformes</taxon>
        <taxon>Anguillidae</taxon>
        <taxon>Anguilla</taxon>
    </lineage>
</organism>